<reference evidence="1" key="1">
    <citation type="submission" date="2020-08" db="EMBL/GenBank/DDBJ databases">
        <title>Multicomponent nature underlies the extraordinary mechanical properties of spider dragline silk.</title>
        <authorList>
            <person name="Kono N."/>
            <person name="Nakamura H."/>
            <person name="Mori M."/>
            <person name="Yoshida Y."/>
            <person name="Ohtoshi R."/>
            <person name="Malay A.D."/>
            <person name="Moran D.A.P."/>
            <person name="Tomita M."/>
            <person name="Numata K."/>
            <person name="Arakawa K."/>
        </authorList>
    </citation>
    <scope>NUCLEOTIDE SEQUENCE</scope>
</reference>
<organism evidence="1 2">
    <name type="scientific">Trichonephila clavipes</name>
    <name type="common">Golden silk orbweaver</name>
    <name type="synonym">Nephila clavipes</name>
    <dbReference type="NCBI Taxonomy" id="2585209"/>
    <lineage>
        <taxon>Eukaryota</taxon>
        <taxon>Metazoa</taxon>
        <taxon>Ecdysozoa</taxon>
        <taxon>Arthropoda</taxon>
        <taxon>Chelicerata</taxon>
        <taxon>Arachnida</taxon>
        <taxon>Araneae</taxon>
        <taxon>Araneomorphae</taxon>
        <taxon>Entelegynae</taxon>
        <taxon>Araneoidea</taxon>
        <taxon>Nephilidae</taxon>
        <taxon>Trichonephila</taxon>
    </lineage>
</organism>
<dbReference type="Proteomes" id="UP000887159">
    <property type="component" value="Unassembled WGS sequence"/>
</dbReference>
<dbReference type="EMBL" id="BMAU01021346">
    <property type="protein sequence ID" value="GFY17806.1"/>
    <property type="molecule type" value="Genomic_DNA"/>
</dbReference>
<accession>A0A8X6ST72</accession>
<dbReference type="AlphaFoldDB" id="A0A8X6ST72"/>
<keyword evidence="2" id="KW-1185">Reference proteome</keyword>
<name>A0A8X6ST72_TRICX</name>
<evidence type="ECO:0000313" key="2">
    <source>
        <dbReference type="Proteomes" id="UP000887159"/>
    </source>
</evidence>
<protein>
    <submittedName>
        <fullName evidence="1">Uncharacterized protein</fullName>
    </submittedName>
</protein>
<gene>
    <name evidence="1" type="ORF">TNCV_1075411</name>
</gene>
<evidence type="ECO:0000313" key="1">
    <source>
        <dbReference type="EMBL" id="GFY17806.1"/>
    </source>
</evidence>
<sequence>MADPGYHRKYHVCKGGTTQDLHINSLALEWTSVDVRTTWSSPDPQDHWQPPSQDWEKCLLCAAIGAMNGGREQRNGTSLCLLTNPASASNITMIGFKFESTVLRGF</sequence>
<comment type="caution">
    <text evidence="1">The sequence shown here is derived from an EMBL/GenBank/DDBJ whole genome shotgun (WGS) entry which is preliminary data.</text>
</comment>
<proteinExistence type="predicted"/>